<dbReference type="EMBL" id="MU825479">
    <property type="protein sequence ID" value="KAJ7388371.1"/>
    <property type="molecule type" value="Genomic_DNA"/>
</dbReference>
<evidence type="ECO:0000256" key="5">
    <source>
        <dbReference type="ARBA" id="ARBA00023157"/>
    </source>
</evidence>
<protein>
    <recommendedName>
        <fullName evidence="6">ILEI/PANDER domain-containing protein</fullName>
    </recommendedName>
</protein>
<gene>
    <name evidence="7" type="ORF">OS493_038046</name>
</gene>
<name>A0A9W9ZV44_9CNID</name>
<dbReference type="PROSITE" id="PS52031">
    <property type="entry name" value="GG_LECTIN"/>
    <property type="match status" value="1"/>
</dbReference>
<accession>A0A9W9ZV44</accession>
<dbReference type="OrthoDB" id="5984755at2759"/>
<sequence>MVSLQRRAVDIFVRSEGCNDPGKAPNTCGIAYIKVHGKDHSLHGRGINVVVVDARTGVVLETKTYDTWMDANAANRLADFLNYLQEDVIVVVAVQDEASKFFADSAN</sequence>
<dbReference type="Proteomes" id="UP001163046">
    <property type="component" value="Unassembled WGS sequence"/>
</dbReference>
<evidence type="ECO:0000313" key="8">
    <source>
        <dbReference type="Proteomes" id="UP001163046"/>
    </source>
</evidence>
<evidence type="ECO:0000256" key="4">
    <source>
        <dbReference type="ARBA" id="ARBA00022729"/>
    </source>
</evidence>
<comment type="subcellular location">
    <subcellularLocation>
        <location evidence="1">Secreted</location>
    </subcellularLocation>
</comment>
<proteinExistence type="inferred from homology"/>
<keyword evidence="8" id="KW-1185">Reference proteome</keyword>
<dbReference type="InterPro" id="IPR039220">
    <property type="entry name" value="FAM3"/>
</dbReference>
<keyword evidence="4" id="KW-0732">Signal</keyword>
<dbReference type="PANTHER" id="PTHR14592">
    <property type="entry name" value="UNCHARACTERIZED FAM3"/>
    <property type="match status" value="1"/>
</dbReference>
<evidence type="ECO:0000259" key="6">
    <source>
        <dbReference type="Pfam" id="PF15711"/>
    </source>
</evidence>
<evidence type="ECO:0000256" key="1">
    <source>
        <dbReference type="ARBA" id="ARBA00004613"/>
    </source>
</evidence>
<evidence type="ECO:0000256" key="3">
    <source>
        <dbReference type="ARBA" id="ARBA00022525"/>
    </source>
</evidence>
<keyword evidence="3" id="KW-0964">Secreted</keyword>
<comment type="caution">
    <text evidence="7">The sequence shown here is derived from an EMBL/GenBank/DDBJ whole genome shotgun (WGS) entry which is preliminary data.</text>
</comment>
<evidence type="ECO:0000313" key="7">
    <source>
        <dbReference type="EMBL" id="KAJ7388371.1"/>
    </source>
</evidence>
<feature type="domain" description="ILEI/PANDER" evidence="6">
    <location>
        <begin position="45"/>
        <end position="105"/>
    </location>
</feature>
<keyword evidence="5" id="KW-1015">Disulfide bond</keyword>
<dbReference type="InterPro" id="IPR039477">
    <property type="entry name" value="ILEI/PANDER_dom"/>
</dbReference>
<dbReference type="Pfam" id="PF15711">
    <property type="entry name" value="ILEI"/>
    <property type="match status" value="1"/>
</dbReference>
<evidence type="ECO:0000256" key="2">
    <source>
        <dbReference type="ARBA" id="ARBA00010905"/>
    </source>
</evidence>
<dbReference type="AlphaFoldDB" id="A0A9W9ZV44"/>
<organism evidence="7 8">
    <name type="scientific">Desmophyllum pertusum</name>
    <dbReference type="NCBI Taxonomy" id="174260"/>
    <lineage>
        <taxon>Eukaryota</taxon>
        <taxon>Metazoa</taxon>
        <taxon>Cnidaria</taxon>
        <taxon>Anthozoa</taxon>
        <taxon>Hexacorallia</taxon>
        <taxon>Scleractinia</taxon>
        <taxon>Caryophylliina</taxon>
        <taxon>Caryophylliidae</taxon>
        <taxon>Desmophyllum</taxon>
    </lineage>
</organism>
<reference evidence="7" key="1">
    <citation type="submission" date="2023-01" db="EMBL/GenBank/DDBJ databases">
        <title>Genome assembly of the deep-sea coral Lophelia pertusa.</title>
        <authorList>
            <person name="Herrera S."/>
            <person name="Cordes E."/>
        </authorList>
    </citation>
    <scope>NUCLEOTIDE SEQUENCE</scope>
    <source>
        <strain evidence="7">USNM1676648</strain>
        <tissue evidence="7">Polyp</tissue>
    </source>
</reference>
<comment type="similarity">
    <text evidence="2">Belongs to the FAM3 family.</text>
</comment>
<dbReference type="GO" id="GO:0005576">
    <property type="term" value="C:extracellular region"/>
    <property type="evidence" value="ECO:0007669"/>
    <property type="project" value="UniProtKB-SubCell"/>
</dbReference>